<reference evidence="9 10" key="1">
    <citation type="journal article" date="2020" name="ISME J.">
        <title>Comparative genomics reveals insights into cyanobacterial evolution and habitat adaptation.</title>
        <authorList>
            <person name="Chen M.Y."/>
            <person name="Teng W.K."/>
            <person name="Zhao L."/>
            <person name="Hu C.X."/>
            <person name="Zhou Y.K."/>
            <person name="Han B.P."/>
            <person name="Song L.R."/>
            <person name="Shu W.S."/>
        </authorList>
    </citation>
    <scope>NUCLEOTIDE SEQUENCE [LARGE SCALE GENOMIC DNA]</scope>
    <source>
        <strain evidence="9 10">FACHB-196</strain>
    </source>
</reference>
<keyword evidence="2" id="KW-0813">Transport</keyword>
<feature type="transmembrane region" description="Helical" evidence="7">
    <location>
        <begin position="326"/>
        <end position="348"/>
    </location>
</feature>
<feature type="transmembrane region" description="Helical" evidence="7">
    <location>
        <begin position="272"/>
        <end position="290"/>
    </location>
</feature>
<dbReference type="InterPro" id="IPR036259">
    <property type="entry name" value="MFS_trans_sf"/>
</dbReference>
<evidence type="ECO:0000256" key="7">
    <source>
        <dbReference type="SAM" id="Phobius"/>
    </source>
</evidence>
<keyword evidence="5 7" id="KW-1133">Transmembrane helix</keyword>
<feature type="domain" description="Major facilitator superfamily (MFS) profile" evidence="8">
    <location>
        <begin position="235"/>
        <end position="418"/>
    </location>
</feature>
<feature type="transmembrane region" description="Helical" evidence="7">
    <location>
        <begin position="385"/>
        <end position="407"/>
    </location>
</feature>
<feature type="transmembrane region" description="Helical" evidence="7">
    <location>
        <begin position="187"/>
        <end position="205"/>
    </location>
</feature>
<evidence type="ECO:0000313" key="9">
    <source>
        <dbReference type="EMBL" id="MBD2569059.1"/>
    </source>
</evidence>
<dbReference type="PANTHER" id="PTHR43266:SF2">
    <property type="entry name" value="MAJOR FACILITATOR SUPERFAMILY (MFS) PROFILE DOMAIN-CONTAINING PROTEIN"/>
    <property type="match status" value="1"/>
</dbReference>
<evidence type="ECO:0000256" key="3">
    <source>
        <dbReference type="ARBA" id="ARBA00022475"/>
    </source>
</evidence>
<name>A0ABR8FG73_9NOST</name>
<keyword evidence="6 7" id="KW-0472">Membrane</keyword>
<comment type="subcellular location">
    <subcellularLocation>
        <location evidence="1">Cell membrane</location>
        <topology evidence="1">Multi-pass membrane protein</topology>
    </subcellularLocation>
</comment>
<accession>A0ABR8FG73</accession>
<proteinExistence type="predicted"/>
<evidence type="ECO:0000256" key="6">
    <source>
        <dbReference type="ARBA" id="ARBA00023136"/>
    </source>
</evidence>
<dbReference type="Proteomes" id="UP000640531">
    <property type="component" value="Unassembled WGS sequence"/>
</dbReference>
<feature type="transmembrane region" description="Helical" evidence="7">
    <location>
        <begin position="146"/>
        <end position="167"/>
    </location>
</feature>
<keyword evidence="10" id="KW-1185">Reference proteome</keyword>
<dbReference type="Gene3D" id="1.20.1250.20">
    <property type="entry name" value="MFS general substrate transporter like domains"/>
    <property type="match status" value="2"/>
</dbReference>
<organism evidence="9 10">
    <name type="scientific">Anabaena lutea FACHB-196</name>
    <dbReference type="NCBI Taxonomy" id="2692881"/>
    <lineage>
        <taxon>Bacteria</taxon>
        <taxon>Bacillati</taxon>
        <taxon>Cyanobacteriota</taxon>
        <taxon>Cyanophyceae</taxon>
        <taxon>Nostocales</taxon>
        <taxon>Nostocaceae</taxon>
        <taxon>Anabaena</taxon>
    </lineage>
</organism>
<dbReference type="Pfam" id="PF07690">
    <property type="entry name" value="MFS_1"/>
    <property type="match status" value="1"/>
</dbReference>
<dbReference type="InterPro" id="IPR011701">
    <property type="entry name" value="MFS"/>
</dbReference>
<dbReference type="InterPro" id="IPR020846">
    <property type="entry name" value="MFS_dom"/>
</dbReference>
<feature type="transmembrane region" description="Helical" evidence="7">
    <location>
        <begin position="236"/>
        <end position="260"/>
    </location>
</feature>
<dbReference type="EMBL" id="JACJST010000012">
    <property type="protein sequence ID" value="MBD2569059.1"/>
    <property type="molecule type" value="Genomic_DNA"/>
</dbReference>
<dbReference type="PANTHER" id="PTHR43266">
    <property type="entry name" value="MACROLIDE-EFFLUX PROTEIN"/>
    <property type="match status" value="1"/>
</dbReference>
<feature type="transmembrane region" description="Helical" evidence="7">
    <location>
        <begin position="62"/>
        <end position="83"/>
    </location>
</feature>
<dbReference type="RefSeq" id="WP_190715515.1">
    <property type="nucleotide sequence ID" value="NZ_JACJST010000012.1"/>
</dbReference>
<evidence type="ECO:0000256" key="1">
    <source>
        <dbReference type="ARBA" id="ARBA00004651"/>
    </source>
</evidence>
<feature type="transmembrane region" description="Helical" evidence="7">
    <location>
        <begin position="115"/>
        <end position="134"/>
    </location>
</feature>
<keyword evidence="3" id="KW-1003">Cell membrane</keyword>
<evidence type="ECO:0000256" key="2">
    <source>
        <dbReference type="ARBA" id="ARBA00022448"/>
    </source>
</evidence>
<evidence type="ECO:0000256" key="5">
    <source>
        <dbReference type="ARBA" id="ARBA00022989"/>
    </source>
</evidence>
<dbReference type="CDD" id="cd06173">
    <property type="entry name" value="MFS_MefA_like"/>
    <property type="match status" value="1"/>
</dbReference>
<gene>
    <name evidence="9" type="ORF">H6G59_14370</name>
</gene>
<evidence type="ECO:0000259" key="8">
    <source>
        <dbReference type="PROSITE" id="PS50850"/>
    </source>
</evidence>
<sequence length="418" mass="45908">MFPTEPTAVNHGFGALLKNRNFMLLWIGQLISQLADKVFFVLMIALLKLYLPANDVDNSGRFYLYMAFTVPAILFGSAGGVIVDRVPKKLIMVGSDAVRGIFMLLIPFLPREFAILLFFTFAISTVTQFFAPAEQAAIPLLVKKEGLMAANALFSSTMMAALIIGNAVASPMLDWVESLNKGFGKEMVVGILYLLSALIMMPIHFQEHRHIDEDTVKINPWTEFLQGLRYLKKNRLVWNAMLQIVTLYCVFAALIELAIGMAAKLHLEARDFSFFVASAGVGMVIGAAILGHFGHKLHQKPLPLIGFLIMAMSLGLFTFIENLPLALGLCIFLGVGAAFVNVPMQTLIQQETPPEMHGKVFGFQNHAINIALTAPLLITTKLVNAFGLSAVLLGMSLVVAAVGVWAWQNTRRVLQDVI</sequence>
<dbReference type="SUPFAM" id="SSF103473">
    <property type="entry name" value="MFS general substrate transporter"/>
    <property type="match status" value="1"/>
</dbReference>
<feature type="transmembrane region" description="Helical" evidence="7">
    <location>
        <begin position="302"/>
        <end position="320"/>
    </location>
</feature>
<evidence type="ECO:0000313" key="10">
    <source>
        <dbReference type="Proteomes" id="UP000640531"/>
    </source>
</evidence>
<dbReference type="PROSITE" id="PS50850">
    <property type="entry name" value="MFS"/>
    <property type="match status" value="1"/>
</dbReference>
<protein>
    <submittedName>
        <fullName evidence="9">MFS transporter</fullName>
    </submittedName>
</protein>
<comment type="caution">
    <text evidence="9">The sequence shown here is derived from an EMBL/GenBank/DDBJ whole genome shotgun (WGS) entry which is preliminary data.</text>
</comment>
<feature type="transmembrane region" description="Helical" evidence="7">
    <location>
        <begin position="24"/>
        <end position="50"/>
    </location>
</feature>
<evidence type="ECO:0000256" key="4">
    <source>
        <dbReference type="ARBA" id="ARBA00022692"/>
    </source>
</evidence>
<keyword evidence="4 7" id="KW-0812">Transmembrane</keyword>